<evidence type="ECO:0000313" key="3">
    <source>
        <dbReference type="Proteomes" id="UP001168877"/>
    </source>
</evidence>
<dbReference type="EMBL" id="JAUESC010000381">
    <property type="protein sequence ID" value="KAK0591036.1"/>
    <property type="molecule type" value="Genomic_DNA"/>
</dbReference>
<accession>A0AA39SE66</accession>
<evidence type="ECO:0000313" key="2">
    <source>
        <dbReference type="EMBL" id="KAK0591036.1"/>
    </source>
</evidence>
<protein>
    <submittedName>
        <fullName evidence="2">Uncharacterized protein</fullName>
    </submittedName>
</protein>
<keyword evidence="1" id="KW-0175">Coiled coil</keyword>
<dbReference type="Proteomes" id="UP001168877">
    <property type="component" value="Unassembled WGS sequence"/>
</dbReference>
<keyword evidence="3" id="KW-1185">Reference proteome</keyword>
<reference evidence="2" key="1">
    <citation type="journal article" date="2022" name="Plant J.">
        <title>Strategies of tolerance reflected in two North American maple genomes.</title>
        <authorList>
            <person name="McEvoy S.L."/>
            <person name="Sezen U.U."/>
            <person name="Trouern-Trend A."/>
            <person name="McMahon S.M."/>
            <person name="Schaberg P.G."/>
            <person name="Yang J."/>
            <person name="Wegrzyn J.L."/>
            <person name="Swenson N.G."/>
        </authorList>
    </citation>
    <scope>NUCLEOTIDE SEQUENCE</scope>
    <source>
        <strain evidence="2">NS2018</strain>
    </source>
</reference>
<sequence length="67" mass="7652">MSSISKTPDSDDERRLRDAEERLREAIEELQRRQRSRPDAAESGLEFSSALSSSLVDNLILRFSISK</sequence>
<feature type="coiled-coil region" evidence="1">
    <location>
        <begin position="9"/>
        <end position="36"/>
    </location>
</feature>
<reference evidence="2" key="2">
    <citation type="submission" date="2023-06" db="EMBL/GenBank/DDBJ databases">
        <authorList>
            <person name="Swenson N.G."/>
            <person name="Wegrzyn J.L."/>
            <person name="Mcevoy S.L."/>
        </authorList>
    </citation>
    <scope>NUCLEOTIDE SEQUENCE</scope>
    <source>
        <strain evidence="2">NS2018</strain>
        <tissue evidence="2">Leaf</tissue>
    </source>
</reference>
<dbReference type="AlphaFoldDB" id="A0AA39SE66"/>
<name>A0AA39SE66_ACESA</name>
<organism evidence="2 3">
    <name type="scientific">Acer saccharum</name>
    <name type="common">Sugar maple</name>
    <dbReference type="NCBI Taxonomy" id="4024"/>
    <lineage>
        <taxon>Eukaryota</taxon>
        <taxon>Viridiplantae</taxon>
        <taxon>Streptophyta</taxon>
        <taxon>Embryophyta</taxon>
        <taxon>Tracheophyta</taxon>
        <taxon>Spermatophyta</taxon>
        <taxon>Magnoliopsida</taxon>
        <taxon>eudicotyledons</taxon>
        <taxon>Gunneridae</taxon>
        <taxon>Pentapetalae</taxon>
        <taxon>rosids</taxon>
        <taxon>malvids</taxon>
        <taxon>Sapindales</taxon>
        <taxon>Sapindaceae</taxon>
        <taxon>Hippocastanoideae</taxon>
        <taxon>Acereae</taxon>
        <taxon>Acer</taxon>
    </lineage>
</organism>
<evidence type="ECO:0000256" key="1">
    <source>
        <dbReference type="SAM" id="Coils"/>
    </source>
</evidence>
<comment type="caution">
    <text evidence="2">The sequence shown here is derived from an EMBL/GenBank/DDBJ whole genome shotgun (WGS) entry which is preliminary data.</text>
</comment>
<gene>
    <name evidence="2" type="ORF">LWI29_034732</name>
</gene>
<proteinExistence type="predicted"/>